<protein>
    <recommendedName>
        <fullName evidence="2">DUF2470 domain-containing protein</fullName>
    </recommendedName>
</protein>
<accession>A0A1E4TYN8</accession>
<dbReference type="PANTHER" id="PTHR37783:SF1">
    <property type="entry name" value="MEMBRANE PROTEIN, PUTATIVE (AFU_ORTHOLOGUE AFUA_1G04315)-RELATED"/>
    <property type="match status" value="1"/>
</dbReference>
<dbReference type="Pfam" id="PF10615">
    <property type="entry name" value="DUF2470"/>
    <property type="match status" value="1"/>
</dbReference>
<feature type="transmembrane region" description="Helical" evidence="1">
    <location>
        <begin position="109"/>
        <end position="132"/>
    </location>
</feature>
<proteinExistence type="predicted"/>
<dbReference type="InterPro" id="IPR019595">
    <property type="entry name" value="DUF2470"/>
</dbReference>
<dbReference type="InterPro" id="IPR037119">
    <property type="entry name" value="Haem_oxidase_HugZ-like_sf"/>
</dbReference>
<evidence type="ECO:0000256" key="1">
    <source>
        <dbReference type="SAM" id="Phobius"/>
    </source>
</evidence>
<organism evidence="3 4">
    <name type="scientific">Pachysolen tannophilus NRRL Y-2460</name>
    <dbReference type="NCBI Taxonomy" id="669874"/>
    <lineage>
        <taxon>Eukaryota</taxon>
        <taxon>Fungi</taxon>
        <taxon>Dikarya</taxon>
        <taxon>Ascomycota</taxon>
        <taxon>Saccharomycotina</taxon>
        <taxon>Pichiomycetes</taxon>
        <taxon>Pachysolenaceae</taxon>
        <taxon>Pachysolen</taxon>
    </lineage>
</organism>
<evidence type="ECO:0000313" key="3">
    <source>
        <dbReference type="EMBL" id="ODV96859.1"/>
    </source>
</evidence>
<dbReference type="AlphaFoldDB" id="A0A1E4TYN8"/>
<evidence type="ECO:0000313" key="4">
    <source>
        <dbReference type="Proteomes" id="UP000094236"/>
    </source>
</evidence>
<reference evidence="4" key="1">
    <citation type="submission" date="2016-05" db="EMBL/GenBank/DDBJ databases">
        <title>Comparative genomics of biotechnologically important yeasts.</title>
        <authorList>
            <consortium name="DOE Joint Genome Institute"/>
            <person name="Riley R."/>
            <person name="Haridas S."/>
            <person name="Wolfe K.H."/>
            <person name="Lopes M.R."/>
            <person name="Hittinger C.T."/>
            <person name="Goker M."/>
            <person name="Salamov A."/>
            <person name="Wisecaver J."/>
            <person name="Long T.M."/>
            <person name="Aerts A.L."/>
            <person name="Barry K."/>
            <person name="Choi C."/>
            <person name="Clum A."/>
            <person name="Coughlan A.Y."/>
            <person name="Deshpande S."/>
            <person name="Douglass A.P."/>
            <person name="Hanson S.J."/>
            <person name="Klenk H.-P."/>
            <person name="Labutti K."/>
            <person name="Lapidus A."/>
            <person name="Lindquist E."/>
            <person name="Lipzen A."/>
            <person name="Meier-Kolthoff J.P."/>
            <person name="Ohm R.A."/>
            <person name="Otillar R.P."/>
            <person name="Pangilinan J."/>
            <person name="Peng Y."/>
            <person name="Rokas A."/>
            <person name="Rosa C.A."/>
            <person name="Scheuner C."/>
            <person name="Sibirny A.A."/>
            <person name="Slot J.C."/>
            <person name="Stielow J.B."/>
            <person name="Sun H."/>
            <person name="Kurtzman C.P."/>
            <person name="Blackwell M."/>
            <person name="Grigoriev I.V."/>
            <person name="Jeffries T.W."/>
        </authorList>
    </citation>
    <scope>NUCLEOTIDE SEQUENCE [LARGE SCALE GENOMIC DNA]</scope>
    <source>
        <strain evidence="4">NRRL Y-2460</strain>
    </source>
</reference>
<gene>
    <name evidence="3" type="ORF">PACTADRAFT_1445</name>
</gene>
<evidence type="ECO:0000259" key="2">
    <source>
        <dbReference type="Pfam" id="PF10615"/>
    </source>
</evidence>
<keyword evidence="1" id="KW-0812">Transmembrane</keyword>
<feature type="domain" description="DUF2470" evidence="2">
    <location>
        <begin position="6"/>
        <end position="85"/>
    </location>
</feature>
<keyword evidence="4" id="KW-1185">Reference proteome</keyword>
<sequence length="207" mass="24456">MADAQSRILSHMNKSHRIAIEDYLCVYGDVKIDDKIANVRMKSIDLDNFTICFNHFDVELEIIKPIPFDPPLKDMSESRERLIEMAKFAAKKRGFSHFQINEIVYPNSILSFLIAFLTCYFILGVCDPSIFYYGYLQILKPYRFYLFLTLIIHAFEAKFLLWPKLSYYRVPLDYKIEWVIFALLEGFLAIKRFNKLASQLENPKKDH</sequence>
<name>A0A1E4TYN8_PACTA</name>
<keyword evidence="1" id="KW-0472">Membrane</keyword>
<dbReference type="PANTHER" id="PTHR37783">
    <property type="entry name" value="MEMBRANE PROTEIN, PUTATIVE (AFU_ORTHOLOGUE AFUA_1G04315)-RELATED"/>
    <property type="match status" value="1"/>
</dbReference>
<dbReference type="Gene3D" id="3.20.180.10">
    <property type="entry name" value="PNP-oxidase-like"/>
    <property type="match status" value="1"/>
</dbReference>
<dbReference type="Proteomes" id="UP000094236">
    <property type="component" value="Unassembled WGS sequence"/>
</dbReference>
<dbReference type="OrthoDB" id="5553410at2759"/>
<feature type="transmembrane region" description="Helical" evidence="1">
    <location>
        <begin position="144"/>
        <end position="162"/>
    </location>
</feature>
<dbReference type="EMBL" id="KV454012">
    <property type="protein sequence ID" value="ODV96859.1"/>
    <property type="molecule type" value="Genomic_DNA"/>
</dbReference>
<keyword evidence="1" id="KW-1133">Transmembrane helix</keyword>